<dbReference type="PANTHER" id="PTHR43736:SF4">
    <property type="entry name" value="SLR1690 PROTEIN"/>
    <property type="match status" value="1"/>
</dbReference>
<dbReference type="InterPro" id="IPR015797">
    <property type="entry name" value="NUDIX_hydrolase-like_dom_sf"/>
</dbReference>
<dbReference type="InterPro" id="IPR036388">
    <property type="entry name" value="WH-like_DNA-bd_sf"/>
</dbReference>
<evidence type="ECO:0000313" key="3">
    <source>
        <dbReference type="Proteomes" id="UP000559626"/>
    </source>
</evidence>
<reference evidence="2 3" key="1">
    <citation type="submission" date="2020-04" db="EMBL/GenBank/DDBJ databases">
        <title>Hymenobacter polaris sp. nov., isolated from Arctic soil.</title>
        <authorList>
            <person name="Dahal R.H."/>
        </authorList>
    </citation>
    <scope>NUCLEOTIDE SEQUENCE [LARGE SCALE GENOMIC DNA]</scope>
    <source>
        <strain evidence="2 3">RP-2-7</strain>
    </source>
</reference>
<dbReference type="Gene3D" id="1.10.10.10">
    <property type="entry name" value="Winged helix-like DNA-binding domain superfamily/Winged helix DNA-binding domain"/>
    <property type="match status" value="1"/>
</dbReference>
<dbReference type="Gene3D" id="3.90.79.10">
    <property type="entry name" value="Nucleoside Triphosphate Pyrophosphohydrolase"/>
    <property type="match status" value="1"/>
</dbReference>
<keyword evidence="2" id="KW-0378">Hydrolase</keyword>
<dbReference type="InterPro" id="IPR036390">
    <property type="entry name" value="WH_DNA-bd_sf"/>
</dbReference>
<evidence type="ECO:0000313" key="2">
    <source>
        <dbReference type="EMBL" id="NML67922.1"/>
    </source>
</evidence>
<dbReference type="GO" id="GO:0016787">
    <property type="term" value="F:hydrolase activity"/>
    <property type="evidence" value="ECO:0007669"/>
    <property type="project" value="UniProtKB-KW"/>
</dbReference>
<name>A0A7Y0AIQ6_9BACT</name>
<evidence type="ECO:0000259" key="1">
    <source>
        <dbReference type="PROSITE" id="PS51462"/>
    </source>
</evidence>
<dbReference type="Proteomes" id="UP000559626">
    <property type="component" value="Unassembled WGS sequence"/>
</dbReference>
<dbReference type="PANTHER" id="PTHR43736">
    <property type="entry name" value="ADP-RIBOSE PYROPHOSPHATASE"/>
    <property type="match status" value="1"/>
</dbReference>
<dbReference type="InterPro" id="IPR054105">
    <property type="entry name" value="WHD_NrtR"/>
</dbReference>
<accession>A0A7Y0AIQ6</accession>
<dbReference type="PROSITE" id="PS51462">
    <property type="entry name" value="NUDIX"/>
    <property type="match status" value="1"/>
</dbReference>
<dbReference type="EMBL" id="JABBGH010000004">
    <property type="protein sequence ID" value="NML67922.1"/>
    <property type="molecule type" value="Genomic_DNA"/>
</dbReference>
<dbReference type="RefSeq" id="WP_169533628.1">
    <property type="nucleotide sequence ID" value="NZ_JABBGH010000004.1"/>
</dbReference>
<keyword evidence="3" id="KW-1185">Reference proteome</keyword>
<sequence>MLFKLAVDCIILAYDPGDNQLKVLLVQRENEPAKGQWALPGGFVDEPEDFAVTAARKLRQETGVTVPYLEQVRAYALTDPTVGQRLASVSYYALLEWAHYAPAADRTHLAQWFALPHVPALPFDHARKVQDAWQRVQEAARNRPVPFYLLPPKFPLNQLQRFYEALYQAPLDNRNFRKWVKGLPYVEALAELETNVSHRPSQLYQFKASAYAAFGQATRLTPY</sequence>
<comment type="caution">
    <text evidence="2">The sequence shown here is derived from an EMBL/GenBank/DDBJ whole genome shotgun (WGS) entry which is preliminary data.</text>
</comment>
<dbReference type="Pfam" id="PF00293">
    <property type="entry name" value="NUDIX"/>
    <property type="match status" value="1"/>
</dbReference>
<protein>
    <submittedName>
        <fullName evidence="2">NUDIX hydrolase</fullName>
    </submittedName>
</protein>
<dbReference type="SUPFAM" id="SSF55811">
    <property type="entry name" value="Nudix"/>
    <property type="match status" value="1"/>
</dbReference>
<dbReference type="AlphaFoldDB" id="A0A7Y0AIQ6"/>
<proteinExistence type="predicted"/>
<dbReference type="InterPro" id="IPR000086">
    <property type="entry name" value="NUDIX_hydrolase_dom"/>
</dbReference>
<organism evidence="2 3">
    <name type="scientific">Hymenobacter polaris</name>
    <dbReference type="NCBI Taxonomy" id="2682546"/>
    <lineage>
        <taxon>Bacteria</taxon>
        <taxon>Pseudomonadati</taxon>
        <taxon>Bacteroidota</taxon>
        <taxon>Cytophagia</taxon>
        <taxon>Cytophagales</taxon>
        <taxon>Hymenobacteraceae</taxon>
        <taxon>Hymenobacter</taxon>
    </lineage>
</organism>
<dbReference type="CDD" id="cd18873">
    <property type="entry name" value="NUDIX_NadM_like"/>
    <property type="match status" value="1"/>
</dbReference>
<dbReference type="Pfam" id="PF21906">
    <property type="entry name" value="WHD_NrtR"/>
    <property type="match status" value="1"/>
</dbReference>
<dbReference type="SUPFAM" id="SSF46785">
    <property type="entry name" value="Winged helix' DNA-binding domain"/>
    <property type="match status" value="1"/>
</dbReference>
<gene>
    <name evidence="2" type="ORF">HHL22_22200</name>
</gene>
<feature type="domain" description="Nudix hydrolase" evidence="1">
    <location>
        <begin position="2"/>
        <end position="135"/>
    </location>
</feature>